<evidence type="ECO:0000256" key="7">
    <source>
        <dbReference type="ARBA" id="ARBA00022691"/>
    </source>
</evidence>
<dbReference type="InterPro" id="IPR040072">
    <property type="entry name" value="Methyltransferase_A"/>
</dbReference>
<keyword evidence="5 12" id="KW-0489">Methyltransferase</keyword>
<dbReference type="GO" id="GO:0030488">
    <property type="term" value="P:tRNA methylation"/>
    <property type="evidence" value="ECO:0007669"/>
    <property type="project" value="UniProtKB-UniRule"/>
</dbReference>
<dbReference type="SFLD" id="SFLDS00029">
    <property type="entry name" value="Radical_SAM"/>
    <property type="match status" value="1"/>
</dbReference>
<dbReference type="InterPro" id="IPR048641">
    <property type="entry name" value="RlmN_N"/>
</dbReference>
<gene>
    <name evidence="12" type="primary">rlmN</name>
    <name evidence="14" type="ordered locus">Trad_2730</name>
</gene>
<comment type="catalytic activity">
    <reaction evidence="12">
        <text>adenosine(2503) in 23S rRNA + 2 reduced [2Fe-2S]-[ferredoxin] + 2 S-adenosyl-L-methionine = 2-methyladenosine(2503) in 23S rRNA + 5'-deoxyadenosine + L-methionine + 2 oxidized [2Fe-2S]-[ferredoxin] + S-adenosyl-L-homocysteine</text>
        <dbReference type="Rhea" id="RHEA:42916"/>
        <dbReference type="Rhea" id="RHEA-COMP:10000"/>
        <dbReference type="Rhea" id="RHEA-COMP:10001"/>
        <dbReference type="Rhea" id="RHEA-COMP:10152"/>
        <dbReference type="Rhea" id="RHEA-COMP:10282"/>
        <dbReference type="ChEBI" id="CHEBI:17319"/>
        <dbReference type="ChEBI" id="CHEBI:33737"/>
        <dbReference type="ChEBI" id="CHEBI:33738"/>
        <dbReference type="ChEBI" id="CHEBI:57844"/>
        <dbReference type="ChEBI" id="CHEBI:57856"/>
        <dbReference type="ChEBI" id="CHEBI:59789"/>
        <dbReference type="ChEBI" id="CHEBI:74411"/>
        <dbReference type="ChEBI" id="CHEBI:74497"/>
        <dbReference type="EC" id="2.1.1.192"/>
    </reaction>
</comment>
<comment type="similarity">
    <text evidence="12">Belongs to the radical SAM superfamily. RlmN family.</text>
</comment>
<keyword evidence="9 12" id="KW-0479">Metal-binding</keyword>
<evidence type="ECO:0000256" key="3">
    <source>
        <dbReference type="ARBA" id="ARBA00022490"/>
    </source>
</evidence>
<evidence type="ECO:0000256" key="4">
    <source>
        <dbReference type="ARBA" id="ARBA00022552"/>
    </source>
</evidence>
<dbReference type="SFLD" id="SFLDG01062">
    <property type="entry name" value="methyltransferase_(Class_A)"/>
    <property type="match status" value="1"/>
</dbReference>
<comment type="cofactor">
    <cofactor evidence="12">
        <name>[4Fe-4S] cluster</name>
        <dbReference type="ChEBI" id="CHEBI:49883"/>
    </cofactor>
    <text evidence="12">Binds 1 [4Fe-4S] cluster. The cluster is coordinated with 3 cysteines and an exchangeable S-adenosyl-L-methionine.</text>
</comment>
<accession>D7CV06</accession>
<keyword evidence="2 12" id="KW-0004">4Fe-4S</keyword>
<dbReference type="InterPro" id="IPR013785">
    <property type="entry name" value="Aldolase_TIM"/>
</dbReference>
<dbReference type="EC" id="2.1.1.192" evidence="12"/>
<dbReference type="GO" id="GO:0005737">
    <property type="term" value="C:cytoplasm"/>
    <property type="evidence" value="ECO:0007669"/>
    <property type="project" value="UniProtKB-SubCell"/>
</dbReference>
<dbReference type="InterPro" id="IPR007197">
    <property type="entry name" value="rSAM"/>
</dbReference>
<comment type="caution">
    <text evidence="12">Lacks conserved residue(s) required for the propagation of feature annotation.</text>
</comment>
<dbReference type="FunFam" id="3.20.20.70:FF:000014">
    <property type="entry name" value="Probable dual-specificity RNA methyltransferase RlmN"/>
    <property type="match status" value="1"/>
</dbReference>
<dbReference type="GO" id="GO:0070040">
    <property type="term" value="F:rRNA (adenine(2503)-C2-)-methyltransferase activity"/>
    <property type="evidence" value="ECO:0007669"/>
    <property type="project" value="UniProtKB-UniRule"/>
</dbReference>
<evidence type="ECO:0000256" key="1">
    <source>
        <dbReference type="ARBA" id="ARBA00004496"/>
    </source>
</evidence>
<dbReference type="EMBL" id="CP002049">
    <property type="protein sequence ID" value="ADI15833.1"/>
    <property type="molecule type" value="Genomic_DNA"/>
</dbReference>
<feature type="binding site" evidence="12">
    <location>
        <begin position="159"/>
        <end position="160"/>
    </location>
    <ligand>
        <name>S-adenosyl-L-methionine</name>
        <dbReference type="ChEBI" id="CHEBI:59789"/>
    </ligand>
</feature>
<dbReference type="PANTHER" id="PTHR30544:SF5">
    <property type="entry name" value="RADICAL SAM CORE DOMAIN-CONTAINING PROTEIN"/>
    <property type="match status" value="1"/>
</dbReference>
<dbReference type="SFLD" id="SFLDF00275">
    <property type="entry name" value="adenosine_C2_methyltransferase"/>
    <property type="match status" value="1"/>
</dbReference>
<comment type="function">
    <text evidence="12">Specifically methylates position 2 of adenine 2503 in 23S rRNA and position 2 of adenine 37 in tRNAs.</text>
</comment>
<dbReference type="GO" id="GO:0051539">
    <property type="term" value="F:4 iron, 4 sulfur cluster binding"/>
    <property type="evidence" value="ECO:0007669"/>
    <property type="project" value="UniProtKB-UniRule"/>
</dbReference>
<feature type="binding site" evidence="12">
    <location>
        <position position="290"/>
    </location>
    <ligand>
        <name>S-adenosyl-L-methionine</name>
        <dbReference type="ChEBI" id="CHEBI:59789"/>
    </ligand>
</feature>
<reference evidence="14 15" key="2">
    <citation type="journal article" date="2011" name="Stand. Genomic Sci.">
        <title>Complete genome sequence of Truepera radiovictrix type strain (RQ-24).</title>
        <authorList>
            <person name="Ivanova N."/>
            <person name="Rohde C."/>
            <person name="Munk C."/>
            <person name="Nolan M."/>
            <person name="Lucas S."/>
            <person name="Del Rio T.G."/>
            <person name="Tice H."/>
            <person name="Deshpande S."/>
            <person name="Cheng J.F."/>
            <person name="Tapia R."/>
            <person name="Han C."/>
            <person name="Goodwin L."/>
            <person name="Pitluck S."/>
            <person name="Liolios K."/>
            <person name="Mavromatis K."/>
            <person name="Mikhailova N."/>
            <person name="Pati A."/>
            <person name="Chen A."/>
            <person name="Palaniappan K."/>
            <person name="Land M."/>
            <person name="Hauser L."/>
            <person name="Chang Y.J."/>
            <person name="Jeffries C.D."/>
            <person name="Brambilla E."/>
            <person name="Rohde M."/>
            <person name="Goker M."/>
            <person name="Tindall B.J."/>
            <person name="Woyke T."/>
            <person name="Bristow J."/>
            <person name="Eisen J.A."/>
            <person name="Markowitz V."/>
            <person name="Hugenholtz P."/>
            <person name="Kyrpides N.C."/>
            <person name="Klenk H.P."/>
            <person name="Lapidus A."/>
        </authorList>
    </citation>
    <scope>NUCLEOTIDE SEQUENCE [LARGE SCALE GENOMIC DNA]</scope>
    <source>
        <strain evidence="15">DSM 17093 / CIP 108686 / LMG 22925 / RQ-24</strain>
    </source>
</reference>
<evidence type="ECO:0000313" key="15">
    <source>
        <dbReference type="Proteomes" id="UP000000379"/>
    </source>
</evidence>
<feature type="domain" description="Radical SAM core" evidence="13">
    <location>
        <begin position="95"/>
        <end position="328"/>
    </location>
</feature>
<dbReference type="PIRSF" id="PIRSF006004">
    <property type="entry name" value="CHP00048"/>
    <property type="match status" value="1"/>
</dbReference>
<dbReference type="GO" id="GO:0000049">
    <property type="term" value="F:tRNA binding"/>
    <property type="evidence" value="ECO:0007669"/>
    <property type="project" value="UniProtKB-UniRule"/>
</dbReference>
<keyword evidence="10 12" id="KW-0408">Iron</keyword>
<feature type="binding site" evidence="12">
    <location>
        <position position="113"/>
    </location>
    <ligand>
        <name>[4Fe-4S] cluster</name>
        <dbReference type="ChEBI" id="CHEBI:49883"/>
        <note>4Fe-4S-S-AdoMet</note>
    </ligand>
</feature>
<dbReference type="eggNOG" id="COG0820">
    <property type="taxonomic scope" value="Bacteria"/>
</dbReference>
<organism evidence="14 15">
    <name type="scientific">Truepera radiovictrix (strain DSM 17093 / CIP 108686 / LMG 22925 / RQ-24)</name>
    <dbReference type="NCBI Taxonomy" id="649638"/>
    <lineage>
        <taxon>Bacteria</taxon>
        <taxon>Thermotogati</taxon>
        <taxon>Deinococcota</taxon>
        <taxon>Deinococci</taxon>
        <taxon>Trueperales</taxon>
        <taxon>Trueperaceae</taxon>
        <taxon>Truepera</taxon>
    </lineage>
</organism>
<dbReference type="Proteomes" id="UP000000379">
    <property type="component" value="Chromosome"/>
</dbReference>
<dbReference type="OrthoDB" id="9793973at2"/>
<dbReference type="Pfam" id="PF21016">
    <property type="entry name" value="RlmN_N"/>
    <property type="match status" value="1"/>
</dbReference>
<evidence type="ECO:0000256" key="12">
    <source>
        <dbReference type="HAMAP-Rule" id="MF_01849"/>
    </source>
</evidence>
<feature type="binding site" evidence="12">
    <location>
        <position position="109"/>
    </location>
    <ligand>
        <name>[4Fe-4S] cluster</name>
        <dbReference type="ChEBI" id="CHEBI:49883"/>
        <note>4Fe-4S-S-AdoMet</note>
    </ligand>
</feature>
<proteinExistence type="inferred from homology"/>
<dbReference type="Gene3D" id="3.20.20.70">
    <property type="entry name" value="Aldolase class I"/>
    <property type="match status" value="1"/>
</dbReference>
<dbReference type="RefSeq" id="WP_013179193.1">
    <property type="nucleotide sequence ID" value="NC_014221.1"/>
</dbReference>
<dbReference type="HOGENOM" id="CLU_029101_0_2_0"/>
<name>D7CV06_TRURR</name>
<evidence type="ECO:0000256" key="6">
    <source>
        <dbReference type="ARBA" id="ARBA00022679"/>
    </source>
</evidence>
<feature type="binding site" evidence="12">
    <location>
        <position position="116"/>
    </location>
    <ligand>
        <name>[4Fe-4S] cluster</name>
        <dbReference type="ChEBI" id="CHEBI:49883"/>
        <note>4Fe-4S-S-AdoMet</note>
    </ligand>
</feature>
<dbReference type="HAMAP" id="MF_01849">
    <property type="entry name" value="RNA_methyltr_RlmN"/>
    <property type="match status" value="1"/>
</dbReference>
<keyword evidence="15" id="KW-1185">Reference proteome</keyword>
<dbReference type="GO" id="GO:0046872">
    <property type="term" value="F:metal ion binding"/>
    <property type="evidence" value="ECO:0007669"/>
    <property type="project" value="UniProtKB-KW"/>
</dbReference>
<dbReference type="InterPro" id="IPR058240">
    <property type="entry name" value="rSAM_sf"/>
</dbReference>
<dbReference type="KEGG" id="tra:Trad_2730"/>
<sequence length="349" mass="37711">MQGVQSLLELSPDALPAPDAQPYRRAQLAAWLYQRGALSWEAMTNLPRAWRAELGARYRLSPFVRLERFVSADASVRYLLTLPDGKQTEAVYMPYRGRKTLCVSSMVGCPAGCAFCATGALGFGRNLSRAEILGQLLVVAQAEGIAPREIRNVVLMGMGEALLNYDNALGAIRTMIHPEGLDMSPRRITLSTVGLPGRIRRLAAERLPLVLAVSLHAPDEKTRREIIPTAHAHAIEEIIAALHDWQAAGGRRVTIEYTMLAGVNDALWQAEALVALLRGLVVHVNLIPFNPWGASPFRSSSRAQIARFERVLTGAGLSVSVRFSRGRDTGGACGQLALSGEGALASSGL</sequence>
<protein>
    <recommendedName>
        <fullName evidence="12">Probable dual-specificity RNA methyltransferase RlmN</fullName>
        <ecNumber evidence="12">2.1.1.192</ecNumber>
    </recommendedName>
    <alternativeName>
        <fullName evidence="12">23S rRNA (adenine(2503)-C(2))-methyltransferase</fullName>
    </alternativeName>
    <alternativeName>
        <fullName evidence="12">23S rRNA m2A2503 methyltransferase</fullName>
    </alternativeName>
    <alternativeName>
        <fullName evidence="12">Ribosomal RNA large subunit methyltransferase N</fullName>
    </alternativeName>
    <alternativeName>
        <fullName evidence="12">tRNA (adenine(37)-C(2))-methyltransferase</fullName>
    </alternativeName>
    <alternativeName>
        <fullName evidence="12">tRNA m2A37 methyltransferase</fullName>
    </alternativeName>
</protein>
<dbReference type="GO" id="GO:0002935">
    <property type="term" value="F:tRNA (adenine(37)-C2)-methyltransferase activity"/>
    <property type="evidence" value="ECO:0007669"/>
    <property type="project" value="UniProtKB-UniRule"/>
</dbReference>
<keyword evidence="8 12" id="KW-0819">tRNA processing</keyword>
<keyword evidence="12" id="KW-1015">Disulfide bond</keyword>
<dbReference type="PANTHER" id="PTHR30544">
    <property type="entry name" value="23S RRNA METHYLTRANSFERASE"/>
    <property type="match status" value="1"/>
</dbReference>
<evidence type="ECO:0000256" key="2">
    <source>
        <dbReference type="ARBA" id="ARBA00022485"/>
    </source>
</evidence>
<dbReference type="CDD" id="cd01335">
    <property type="entry name" value="Radical_SAM"/>
    <property type="match status" value="1"/>
</dbReference>
<evidence type="ECO:0000256" key="10">
    <source>
        <dbReference type="ARBA" id="ARBA00023004"/>
    </source>
</evidence>
<comment type="subcellular location">
    <subcellularLocation>
        <location evidence="1 12">Cytoplasm</location>
    </subcellularLocation>
</comment>
<feature type="binding site" evidence="12">
    <location>
        <position position="191"/>
    </location>
    <ligand>
        <name>S-adenosyl-L-methionine</name>
        <dbReference type="ChEBI" id="CHEBI:59789"/>
    </ligand>
</feature>
<keyword evidence="11 12" id="KW-0411">Iron-sulfur</keyword>
<keyword evidence="3 12" id="KW-0963">Cytoplasm</keyword>
<evidence type="ECO:0000256" key="5">
    <source>
        <dbReference type="ARBA" id="ARBA00022603"/>
    </source>
</evidence>
<dbReference type="PROSITE" id="PS51918">
    <property type="entry name" value="RADICAL_SAM"/>
    <property type="match status" value="1"/>
</dbReference>
<dbReference type="Pfam" id="PF04055">
    <property type="entry name" value="Radical_SAM"/>
    <property type="match status" value="1"/>
</dbReference>
<dbReference type="GO" id="GO:0070475">
    <property type="term" value="P:rRNA base methylation"/>
    <property type="evidence" value="ECO:0007669"/>
    <property type="project" value="UniProtKB-UniRule"/>
</dbReference>
<dbReference type="InterPro" id="IPR027492">
    <property type="entry name" value="RNA_MTrfase_RlmN"/>
</dbReference>
<comment type="miscellaneous">
    <text evidence="12">Reaction proceeds by a ping-pong mechanism involving intermediate methylation of a conserved cysteine residue.</text>
</comment>
<comment type="catalytic activity">
    <reaction evidence="12">
        <text>adenosine(37) in tRNA + 2 reduced [2Fe-2S]-[ferredoxin] + 2 S-adenosyl-L-methionine = 2-methyladenosine(37) in tRNA + 5'-deoxyadenosine + L-methionine + 2 oxidized [2Fe-2S]-[ferredoxin] + S-adenosyl-L-homocysteine</text>
        <dbReference type="Rhea" id="RHEA:43332"/>
        <dbReference type="Rhea" id="RHEA-COMP:10000"/>
        <dbReference type="Rhea" id="RHEA-COMP:10001"/>
        <dbReference type="Rhea" id="RHEA-COMP:10162"/>
        <dbReference type="Rhea" id="RHEA-COMP:10485"/>
        <dbReference type="ChEBI" id="CHEBI:17319"/>
        <dbReference type="ChEBI" id="CHEBI:33737"/>
        <dbReference type="ChEBI" id="CHEBI:33738"/>
        <dbReference type="ChEBI" id="CHEBI:57844"/>
        <dbReference type="ChEBI" id="CHEBI:57856"/>
        <dbReference type="ChEBI" id="CHEBI:59789"/>
        <dbReference type="ChEBI" id="CHEBI:74411"/>
        <dbReference type="ChEBI" id="CHEBI:74497"/>
        <dbReference type="EC" id="2.1.1.192"/>
    </reaction>
</comment>
<evidence type="ECO:0000259" key="13">
    <source>
        <dbReference type="PROSITE" id="PS51918"/>
    </source>
</evidence>
<evidence type="ECO:0000256" key="8">
    <source>
        <dbReference type="ARBA" id="ARBA00022694"/>
    </source>
</evidence>
<feature type="active site" description="S-methylcysteine intermediate" evidence="12">
    <location>
        <position position="333"/>
    </location>
</feature>
<evidence type="ECO:0000256" key="11">
    <source>
        <dbReference type="ARBA" id="ARBA00023014"/>
    </source>
</evidence>
<dbReference type="GO" id="GO:0019843">
    <property type="term" value="F:rRNA binding"/>
    <property type="evidence" value="ECO:0007669"/>
    <property type="project" value="UniProtKB-UniRule"/>
</dbReference>
<reference evidence="15" key="1">
    <citation type="submission" date="2010-05" db="EMBL/GenBank/DDBJ databases">
        <title>The complete genome of Truepera radiovictris DSM 17093.</title>
        <authorList>
            <consortium name="US DOE Joint Genome Institute (JGI-PGF)"/>
            <person name="Lucas S."/>
            <person name="Copeland A."/>
            <person name="Lapidus A."/>
            <person name="Glavina del Rio T."/>
            <person name="Dalin E."/>
            <person name="Tice H."/>
            <person name="Bruce D."/>
            <person name="Goodwin L."/>
            <person name="Pitluck S."/>
            <person name="Kyrpides N."/>
            <person name="Mavromatis K."/>
            <person name="Ovchinnikova G."/>
            <person name="Munk A.C."/>
            <person name="Detter J.C."/>
            <person name="Han C."/>
            <person name="Tapia R."/>
            <person name="Land M."/>
            <person name="Hauser L."/>
            <person name="Markowitz V."/>
            <person name="Cheng J.-F."/>
            <person name="Hugenholtz P."/>
            <person name="Woyke T."/>
            <person name="Wu D."/>
            <person name="Tindall B."/>
            <person name="Pomrenke H.G."/>
            <person name="Brambilla E."/>
            <person name="Klenk H.-P."/>
            <person name="Eisen J.A."/>
        </authorList>
    </citation>
    <scope>NUCLEOTIDE SEQUENCE [LARGE SCALE GENOMIC DNA]</scope>
    <source>
        <strain evidence="15">DSM 17093 / CIP 108686 / LMG 22925 / RQ-24</strain>
    </source>
</reference>
<keyword evidence="7 12" id="KW-0949">S-adenosyl-L-methionine</keyword>
<feature type="binding site" evidence="12">
    <location>
        <begin position="214"/>
        <end position="216"/>
    </location>
    <ligand>
        <name>S-adenosyl-L-methionine</name>
        <dbReference type="ChEBI" id="CHEBI:59789"/>
    </ligand>
</feature>
<feature type="active site" description="Proton acceptor" evidence="12">
    <location>
        <position position="89"/>
    </location>
</feature>
<dbReference type="Gene3D" id="1.10.150.530">
    <property type="match status" value="1"/>
</dbReference>
<dbReference type="STRING" id="649638.Trad_2730"/>
<keyword evidence="6 12" id="KW-0808">Transferase</keyword>
<evidence type="ECO:0000313" key="14">
    <source>
        <dbReference type="EMBL" id="ADI15833.1"/>
    </source>
</evidence>
<evidence type="ECO:0000256" key="9">
    <source>
        <dbReference type="ARBA" id="ARBA00022723"/>
    </source>
</evidence>
<dbReference type="SUPFAM" id="SSF102114">
    <property type="entry name" value="Radical SAM enzymes"/>
    <property type="match status" value="1"/>
</dbReference>
<dbReference type="NCBIfam" id="TIGR00048">
    <property type="entry name" value="rRNA_mod_RlmN"/>
    <property type="match status" value="1"/>
</dbReference>
<dbReference type="InterPro" id="IPR004383">
    <property type="entry name" value="rRNA_lsu_MTrfase_RlmN/Cfr"/>
</dbReference>
<dbReference type="AlphaFoldDB" id="D7CV06"/>
<keyword evidence="4 12" id="KW-0698">rRNA processing</keyword>